<proteinExistence type="predicted"/>
<accession>A0A835PNW7</accession>
<organism evidence="1 2">
    <name type="scientific">Vanilla planifolia</name>
    <name type="common">Vanilla</name>
    <dbReference type="NCBI Taxonomy" id="51239"/>
    <lineage>
        <taxon>Eukaryota</taxon>
        <taxon>Viridiplantae</taxon>
        <taxon>Streptophyta</taxon>
        <taxon>Embryophyta</taxon>
        <taxon>Tracheophyta</taxon>
        <taxon>Spermatophyta</taxon>
        <taxon>Magnoliopsida</taxon>
        <taxon>Liliopsida</taxon>
        <taxon>Asparagales</taxon>
        <taxon>Orchidaceae</taxon>
        <taxon>Vanilloideae</taxon>
        <taxon>Vanilleae</taxon>
        <taxon>Vanilla</taxon>
    </lineage>
</organism>
<name>A0A835PNW7_VANPL</name>
<dbReference type="OrthoDB" id="442970at2759"/>
<dbReference type="Proteomes" id="UP000636800">
    <property type="component" value="Chromosome 12"/>
</dbReference>
<evidence type="ECO:0000313" key="2">
    <source>
        <dbReference type="Proteomes" id="UP000636800"/>
    </source>
</evidence>
<reference evidence="1 2" key="1">
    <citation type="journal article" date="2020" name="Nat. Food">
        <title>A phased Vanilla planifolia genome enables genetic improvement of flavour and production.</title>
        <authorList>
            <person name="Hasing T."/>
            <person name="Tang H."/>
            <person name="Brym M."/>
            <person name="Khazi F."/>
            <person name="Huang T."/>
            <person name="Chambers A.H."/>
        </authorList>
    </citation>
    <scope>NUCLEOTIDE SEQUENCE [LARGE SCALE GENOMIC DNA]</scope>
    <source>
        <tissue evidence="1">Leaf</tissue>
    </source>
</reference>
<protein>
    <submittedName>
        <fullName evidence="1">Uncharacterized protein</fullName>
    </submittedName>
</protein>
<keyword evidence="2" id="KW-1185">Reference proteome</keyword>
<dbReference type="EMBL" id="JADCNL010000012">
    <property type="protein sequence ID" value="KAG0457475.1"/>
    <property type="molecule type" value="Genomic_DNA"/>
</dbReference>
<comment type="caution">
    <text evidence="1">The sequence shown here is derived from an EMBL/GenBank/DDBJ whole genome shotgun (WGS) entry which is preliminary data.</text>
</comment>
<sequence length="96" mass="10753">MLLGLGKDHARSKKLQIIGSRPRRTHGSIAPLGLFVDLSKPKRYIEQRKKIQTSAIGNIMQSLSSRPTTPWKTSGTKAGRLFRGRGAMAYHIFKLH</sequence>
<gene>
    <name evidence="1" type="ORF">HPP92_022632</name>
</gene>
<evidence type="ECO:0000313" key="1">
    <source>
        <dbReference type="EMBL" id="KAG0457475.1"/>
    </source>
</evidence>
<dbReference type="AlphaFoldDB" id="A0A835PNW7"/>